<gene>
    <name evidence="1" type="ORF">KIN20_022478</name>
</gene>
<evidence type="ECO:0000313" key="2">
    <source>
        <dbReference type="Proteomes" id="UP001196413"/>
    </source>
</evidence>
<evidence type="ECO:0000313" key="1">
    <source>
        <dbReference type="EMBL" id="KAJ1362800.1"/>
    </source>
</evidence>
<proteinExistence type="predicted"/>
<sequence>MTYGCCRGPNWSISIRRFTTHLLNGIVMRQPHCIIVGSTVTALCDGLMPNGQARECDLGKNMFILPITSNYTSISGTLTTSNIVMANWSNEMWQRIVNRAIRMLASDPFGVHFISAFATVV</sequence>
<keyword evidence="2" id="KW-1185">Reference proteome</keyword>
<dbReference type="EMBL" id="JAHQIW010004533">
    <property type="protein sequence ID" value="KAJ1362800.1"/>
    <property type="molecule type" value="Genomic_DNA"/>
</dbReference>
<name>A0AAD5QUV4_PARTN</name>
<reference evidence="1" key="1">
    <citation type="submission" date="2021-06" db="EMBL/GenBank/DDBJ databases">
        <title>Parelaphostrongylus tenuis whole genome reference sequence.</title>
        <authorList>
            <person name="Garwood T.J."/>
            <person name="Larsen P.A."/>
            <person name="Fountain-Jones N.M."/>
            <person name="Garbe J.R."/>
            <person name="Macchietto M.G."/>
            <person name="Kania S.A."/>
            <person name="Gerhold R.W."/>
            <person name="Richards J.E."/>
            <person name="Wolf T.M."/>
        </authorList>
    </citation>
    <scope>NUCLEOTIDE SEQUENCE</scope>
    <source>
        <strain evidence="1">MNPRO001-30</strain>
        <tissue evidence="1">Meninges</tissue>
    </source>
</reference>
<organism evidence="1 2">
    <name type="scientific">Parelaphostrongylus tenuis</name>
    <name type="common">Meningeal worm</name>
    <dbReference type="NCBI Taxonomy" id="148309"/>
    <lineage>
        <taxon>Eukaryota</taxon>
        <taxon>Metazoa</taxon>
        <taxon>Ecdysozoa</taxon>
        <taxon>Nematoda</taxon>
        <taxon>Chromadorea</taxon>
        <taxon>Rhabditida</taxon>
        <taxon>Rhabditina</taxon>
        <taxon>Rhabditomorpha</taxon>
        <taxon>Strongyloidea</taxon>
        <taxon>Metastrongylidae</taxon>
        <taxon>Parelaphostrongylus</taxon>
    </lineage>
</organism>
<protein>
    <submittedName>
        <fullName evidence="1">Uncharacterized protein</fullName>
    </submittedName>
</protein>
<dbReference type="AlphaFoldDB" id="A0AAD5QUV4"/>
<comment type="caution">
    <text evidence="1">The sequence shown here is derived from an EMBL/GenBank/DDBJ whole genome shotgun (WGS) entry which is preliminary data.</text>
</comment>
<dbReference type="Proteomes" id="UP001196413">
    <property type="component" value="Unassembled WGS sequence"/>
</dbReference>
<accession>A0AAD5QUV4</accession>